<dbReference type="AlphaFoldDB" id="A0A8H6ZJD0"/>
<reference evidence="3" key="1">
    <citation type="submission" date="2020-05" db="EMBL/GenBank/DDBJ databases">
        <title>Mycena genomes resolve the evolution of fungal bioluminescence.</title>
        <authorList>
            <person name="Tsai I.J."/>
        </authorList>
    </citation>
    <scope>NUCLEOTIDE SEQUENCE</scope>
    <source>
        <strain evidence="3">160909Yilan</strain>
    </source>
</reference>
<keyword evidence="2" id="KW-0472">Membrane</keyword>
<keyword evidence="4" id="KW-1185">Reference proteome</keyword>
<evidence type="ECO:0000313" key="4">
    <source>
        <dbReference type="Proteomes" id="UP000623467"/>
    </source>
</evidence>
<keyword evidence="2" id="KW-1133">Transmembrane helix</keyword>
<accession>A0A8H6ZJD0</accession>
<dbReference type="Gene3D" id="2.60.120.260">
    <property type="entry name" value="Galactose-binding domain-like"/>
    <property type="match status" value="1"/>
</dbReference>
<feature type="region of interest" description="Disordered" evidence="1">
    <location>
        <begin position="143"/>
        <end position="186"/>
    </location>
</feature>
<evidence type="ECO:0000256" key="2">
    <source>
        <dbReference type="SAM" id="Phobius"/>
    </source>
</evidence>
<feature type="compositionally biased region" description="Pro residues" evidence="1">
    <location>
        <begin position="232"/>
        <end position="248"/>
    </location>
</feature>
<comment type="caution">
    <text evidence="3">The sequence shown here is derived from an EMBL/GenBank/DDBJ whole genome shotgun (WGS) entry which is preliminary data.</text>
</comment>
<protein>
    <submittedName>
        <fullName evidence="3">Amidohydro-rel domain-containing protein</fullName>
    </submittedName>
</protein>
<feature type="region of interest" description="Disordered" evidence="1">
    <location>
        <begin position="321"/>
        <end position="419"/>
    </location>
</feature>
<dbReference type="OrthoDB" id="3067294at2759"/>
<feature type="compositionally biased region" description="Low complexity" evidence="1">
    <location>
        <begin position="326"/>
        <end position="346"/>
    </location>
</feature>
<feature type="compositionally biased region" description="Polar residues" evidence="1">
    <location>
        <begin position="374"/>
        <end position="385"/>
    </location>
</feature>
<keyword evidence="2" id="KW-0812">Transmembrane</keyword>
<feature type="compositionally biased region" description="Low complexity" evidence="1">
    <location>
        <begin position="143"/>
        <end position="184"/>
    </location>
</feature>
<proteinExistence type="predicted"/>
<dbReference type="EMBL" id="JACAZH010000001">
    <property type="protein sequence ID" value="KAF7377436.1"/>
    <property type="molecule type" value="Genomic_DNA"/>
</dbReference>
<dbReference type="Proteomes" id="UP000623467">
    <property type="component" value="Unassembled WGS sequence"/>
</dbReference>
<evidence type="ECO:0000256" key="1">
    <source>
        <dbReference type="SAM" id="MobiDB-lite"/>
    </source>
</evidence>
<gene>
    <name evidence="3" type="ORF">MSAN_00165300</name>
</gene>
<organism evidence="3 4">
    <name type="scientific">Mycena sanguinolenta</name>
    <dbReference type="NCBI Taxonomy" id="230812"/>
    <lineage>
        <taxon>Eukaryota</taxon>
        <taxon>Fungi</taxon>
        <taxon>Dikarya</taxon>
        <taxon>Basidiomycota</taxon>
        <taxon>Agaricomycotina</taxon>
        <taxon>Agaricomycetes</taxon>
        <taxon>Agaricomycetidae</taxon>
        <taxon>Agaricales</taxon>
        <taxon>Marasmiineae</taxon>
        <taxon>Mycenaceae</taxon>
        <taxon>Mycena</taxon>
    </lineage>
</organism>
<name>A0A8H6ZJD0_9AGAR</name>
<feature type="region of interest" description="Disordered" evidence="1">
    <location>
        <begin position="224"/>
        <end position="254"/>
    </location>
</feature>
<feature type="transmembrane region" description="Helical" evidence="2">
    <location>
        <begin position="192"/>
        <end position="211"/>
    </location>
</feature>
<evidence type="ECO:0000313" key="3">
    <source>
        <dbReference type="EMBL" id="KAF7377436.1"/>
    </source>
</evidence>
<sequence length="419" mass="42462">MAAAAQPFTIIDDQDASVKYTGTWVVGGTTHEHDDTVSSSTVVGNHFSVPFTGTAIAVYGTFDSSSAGVQTSYAIDGGTPVTVTSTSSPNDSYQQLFWQSDAVSNGAHNLVVTMVAINSGDGDGEGTIWFDYFNVTTADNAASNASNTVSNNSSGTKSASPETKTASTTGTSSSTPSSTGTVTAGKSSHTSAIAGAIAGIVVILIIAGTVFRRRRRAARQYFAAPLPSSPSNGPPPTEPFLPNQPPMTPMSGLPGSAPVAASYGAPAGAPYNPGGFDPRQTYAPSAPGPFEQGNAYVPVPAPGFPSAAPYDPYASAGSAMLQADNPAPQSSYAPSVSSTPSSSRASRGPLTVVGGSSTTPDPSDSVAELKRRQQQVVNQYEQGISGSAPVIQHTDSGMRALDPGAGPAPTELPPVYTAT</sequence>